<dbReference type="SUPFAM" id="SSF49785">
    <property type="entry name" value="Galactose-binding domain-like"/>
    <property type="match status" value="1"/>
</dbReference>
<feature type="domain" description="C-type lectin" evidence="4">
    <location>
        <begin position="632"/>
        <end position="752"/>
    </location>
</feature>
<dbReference type="PROSITE" id="PS00615">
    <property type="entry name" value="C_TYPE_LECTIN_1"/>
    <property type="match status" value="1"/>
</dbReference>
<dbReference type="Pfam" id="PF00059">
    <property type="entry name" value="Lectin_C"/>
    <property type="match status" value="6"/>
</dbReference>
<dbReference type="InterPro" id="IPR050111">
    <property type="entry name" value="C-type_lectin/snaclec_domain"/>
</dbReference>
<dbReference type="InterPro" id="IPR016187">
    <property type="entry name" value="CTDL_fold"/>
</dbReference>
<proteinExistence type="predicted"/>
<dbReference type="Gene3D" id="3.10.100.10">
    <property type="entry name" value="Mannose-Binding Protein A, subunit A"/>
    <property type="match status" value="6"/>
</dbReference>
<dbReference type="PROSITE" id="PS50041">
    <property type="entry name" value="C_TYPE_LECTIN_2"/>
    <property type="match status" value="6"/>
</dbReference>
<dbReference type="InterPro" id="IPR018378">
    <property type="entry name" value="C-type_lectin_CS"/>
</dbReference>
<evidence type="ECO:0000259" key="4">
    <source>
        <dbReference type="PROSITE" id="PS50041"/>
    </source>
</evidence>
<dbReference type="CDD" id="cd00037">
    <property type="entry name" value="CLECT"/>
    <property type="match status" value="6"/>
</dbReference>
<dbReference type="SUPFAM" id="SSF56436">
    <property type="entry name" value="C-type lectin-like"/>
    <property type="match status" value="6"/>
</dbReference>
<feature type="compositionally biased region" description="Polar residues" evidence="2">
    <location>
        <begin position="1"/>
        <end position="20"/>
    </location>
</feature>
<reference evidence="6" key="1">
    <citation type="submission" date="2025-08" db="UniProtKB">
        <authorList>
            <consortium name="RefSeq"/>
        </authorList>
    </citation>
    <scope>IDENTIFICATION</scope>
    <source>
        <tissue evidence="6">Testes</tissue>
    </source>
</reference>
<dbReference type="Proteomes" id="UP000694865">
    <property type="component" value="Unplaced"/>
</dbReference>
<gene>
    <name evidence="6" type="primary">LOC102809478</name>
</gene>
<feature type="domain" description="C-type lectin" evidence="4">
    <location>
        <begin position="360"/>
        <end position="466"/>
    </location>
</feature>
<feature type="compositionally biased region" description="Basic and acidic residues" evidence="2">
    <location>
        <begin position="42"/>
        <end position="52"/>
    </location>
</feature>
<dbReference type="PROSITE" id="PS50022">
    <property type="entry name" value="FA58C_3"/>
    <property type="match status" value="1"/>
</dbReference>
<dbReference type="SMART" id="SM00034">
    <property type="entry name" value="CLECT"/>
    <property type="match status" value="6"/>
</dbReference>
<evidence type="ECO:0000313" key="5">
    <source>
        <dbReference type="Proteomes" id="UP000694865"/>
    </source>
</evidence>
<feature type="region of interest" description="Disordered" evidence="2">
    <location>
        <begin position="1"/>
        <end position="73"/>
    </location>
</feature>
<dbReference type="GeneID" id="102809478"/>
<organism evidence="5 6">
    <name type="scientific">Saccoglossus kowalevskii</name>
    <name type="common">Acorn worm</name>
    <dbReference type="NCBI Taxonomy" id="10224"/>
    <lineage>
        <taxon>Eukaryota</taxon>
        <taxon>Metazoa</taxon>
        <taxon>Hemichordata</taxon>
        <taxon>Enteropneusta</taxon>
        <taxon>Harrimaniidae</taxon>
        <taxon>Saccoglossus</taxon>
    </lineage>
</organism>
<dbReference type="PANTHER" id="PTHR22803">
    <property type="entry name" value="MANNOSE, PHOSPHOLIPASE, LECTIN RECEPTOR RELATED"/>
    <property type="match status" value="1"/>
</dbReference>
<protein>
    <submittedName>
        <fullName evidence="6">Macrophage mannose receptor 1-like</fullName>
    </submittedName>
</protein>
<keyword evidence="1" id="KW-1015">Disulfide bond</keyword>
<sequence>MSTTSRLSTAMPSNNVSQTPALPLDTTRVMEAKSPTTVRINSPRDRDPREVEGGTPSELGGDSLTTDQGSYRPGYQFPGFDGPGYVAGDEDLGHQWLVLDFGAQVAIMRIVLGGVRGPDFEAFVKKFRLEYSDDGEAWFIYGDPSNGQLIELEGLSYVDEVKEIELQFILIARFLKIVPIEVENLFALKIRIYGYLYQDYAEYMHQMETLYYLIVEDPVSWHDAKYYCEYWGGFLATIPHAIVQHHLRREIQLYNLVGNWWFSPTDADNEGVWINSHDGKDLIFSDWLNGQLPENDVNKNCAQLLESEGYEWNHDLCDNSHNYICQFINEPDYSNLQYPDRDEQANAKADTQQIKAIDLFYIAEPANRFTWEDANNYCIGTGGSLLRIEQPEVQDTYAHLMSQYGIEGRFWLDPTNTVSHPNTHGWVYTNGQPIIYNVGLKDDSASVAKCAAMNSVAGFSWTAEKCADRTEGFFCQYYGERTPFSMDADSSLDVEEIYYEIVRVVNGFDWYRAQSYCQEEGGHLVRIEEQEIQEFLASKLNEHGFTGDYYIDAIMNDLGQVIYTNNEYVIYNDFHSSYPQGGCVYLAGGAMWRWEDGDCKMGRNFICQFYGNIHHNEPESGVDETTETETVYIQLLYNYGFSWYESETACRQNGGHLVRIRDHHFQEQLIEFIYSQGNMQGNYWIDVNDIDNEGTYLQTDGNKSPVQFWAQISGEEQPDDVFHSQNCVFLRENDGYMWHDGPCSQGMNFICQYSSEPAQFPDQMSPLHHVREDIMYTFILDSLNHNDARMQCADKYNGQLAMILSGYVEQQLVQFIEQQNMWGEYIFDATRVNGRWQYSDGSALPYMNWQNDDLPDGDTPMCAKLHYETVNDYYWLPEDCTAMANYVCEYDQGAADGGDNSAHEEIEVLYANLDFKISHEEATYICASYSAELGSINSEKILKIISDAFHDFTGNLWIGAHRDYDGTWKWVDGTLVTWLTFMNPADPGDCAVLSATDGFQGKIVDCVRYTTSGIICTAQPTLK</sequence>
<dbReference type="Pfam" id="PF00754">
    <property type="entry name" value="F5_F8_type_C"/>
    <property type="match status" value="1"/>
</dbReference>
<evidence type="ECO:0000256" key="2">
    <source>
        <dbReference type="SAM" id="MobiDB-lite"/>
    </source>
</evidence>
<feature type="domain" description="C-type lectin" evidence="4">
    <location>
        <begin position="776"/>
        <end position="889"/>
    </location>
</feature>
<dbReference type="InterPro" id="IPR016186">
    <property type="entry name" value="C-type_lectin-like/link_sf"/>
</dbReference>
<dbReference type="InterPro" id="IPR008979">
    <property type="entry name" value="Galactose-bd-like_sf"/>
</dbReference>
<evidence type="ECO:0000256" key="1">
    <source>
        <dbReference type="ARBA" id="ARBA00023157"/>
    </source>
</evidence>
<feature type="domain" description="F5/8 type C" evidence="3">
    <location>
        <begin position="95"/>
        <end position="195"/>
    </location>
</feature>
<name>A0ABM0N0U1_SACKO</name>
<dbReference type="InterPro" id="IPR000421">
    <property type="entry name" value="FA58C"/>
</dbReference>
<accession>A0ABM0N0U1</accession>
<evidence type="ECO:0000259" key="3">
    <source>
        <dbReference type="PROSITE" id="PS50022"/>
    </source>
</evidence>
<feature type="domain" description="C-type lectin" evidence="4">
    <location>
        <begin position="499"/>
        <end position="608"/>
    </location>
</feature>
<feature type="domain" description="C-type lectin" evidence="4">
    <location>
        <begin position="207"/>
        <end position="326"/>
    </location>
</feature>
<dbReference type="RefSeq" id="XP_006825882.1">
    <property type="nucleotide sequence ID" value="XM_006825819.1"/>
</dbReference>
<feature type="domain" description="C-type lectin" evidence="4">
    <location>
        <begin position="910"/>
        <end position="1017"/>
    </location>
</feature>
<keyword evidence="5" id="KW-1185">Reference proteome</keyword>
<dbReference type="Gene3D" id="2.60.120.260">
    <property type="entry name" value="Galactose-binding domain-like"/>
    <property type="match status" value="1"/>
</dbReference>
<evidence type="ECO:0000313" key="6">
    <source>
        <dbReference type="RefSeq" id="XP_006825882.1"/>
    </source>
</evidence>
<dbReference type="InterPro" id="IPR001304">
    <property type="entry name" value="C-type_lectin-like"/>
</dbReference>